<evidence type="ECO:0000313" key="3">
    <source>
        <dbReference type="Proteomes" id="UP000064189"/>
    </source>
</evidence>
<name>A0A109N012_9BACI</name>
<proteinExistence type="predicted"/>
<evidence type="ECO:0000256" key="1">
    <source>
        <dbReference type="SAM" id="Phobius"/>
    </source>
</evidence>
<accession>A0A109N012</accession>
<keyword evidence="3" id="KW-1185">Reference proteome</keyword>
<dbReference type="AlphaFoldDB" id="A0A109N012"/>
<feature type="transmembrane region" description="Helical" evidence="1">
    <location>
        <begin position="99"/>
        <end position="117"/>
    </location>
</feature>
<evidence type="ECO:0008006" key="4">
    <source>
        <dbReference type="Google" id="ProtNLM"/>
    </source>
</evidence>
<dbReference type="EMBL" id="LNNH01000012">
    <property type="protein sequence ID" value="KWW20988.1"/>
    <property type="molecule type" value="Genomic_DNA"/>
</dbReference>
<keyword evidence="1" id="KW-1133">Transmembrane helix</keyword>
<dbReference type="GO" id="GO:0022857">
    <property type="term" value="F:transmembrane transporter activity"/>
    <property type="evidence" value="ECO:0007669"/>
    <property type="project" value="InterPro"/>
</dbReference>
<dbReference type="Gene3D" id="1.10.1760.20">
    <property type="match status" value="1"/>
</dbReference>
<protein>
    <recommendedName>
        <fullName evidence="4">ECF transporter S component</fullName>
    </recommendedName>
</protein>
<reference evidence="2 3" key="1">
    <citation type="submission" date="2015-11" db="EMBL/GenBank/DDBJ databases">
        <title>Genome Sequence of Bacillus simplex strain VanAntwerpen2.</title>
        <authorList>
            <person name="Couger M.B."/>
        </authorList>
    </citation>
    <scope>NUCLEOTIDE SEQUENCE [LARGE SCALE GENOMIC DNA]</scope>
    <source>
        <strain evidence="2 3">VanAntwerpen02</strain>
    </source>
</reference>
<feature type="transmembrane region" description="Helical" evidence="1">
    <location>
        <begin position="123"/>
        <end position="146"/>
    </location>
</feature>
<feature type="transmembrane region" description="Helical" evidence="1">
    <location>
        <begin position="72"/>
        <end position="92"/>
    </location>
</feature>
<feature type="transmembrane region" description="Helical" evidence="1">
    <location>
        <begin position="6"/>
        <end position="24"/>
    </location>
</feature>
<sequence length="164" mass="17209">MDVRRISVIALFIALSAVGAMLKIPSPIGSIALDSFPALLAAVILGPVSGALVAGLGHIISAFIGGLPLGPFHFLIMAEMAVLVWMFGVLFIQGKKLSAYFLFFIGNSFILGLPFVFLVSPGFYMLTVPGLTAASAINIALAALLLPRLQPILRKSILKDGSIS</sequence>
<organism evidence="2 3">
    <name type="scientific">Peribacillus simplex</name>
    <dbReference type="NCBI Taxonomy" id="1478"/>
    <lineage>
        <taxon>Bacteria</taxon>
        <taxon>Bacillati</taxon>
        <taxon>Bacillota</taxon>
        <taxon>Bacilli</taxon>
        <taxon>Bacillales</taxon>
        <taxon>Bacillaceae</taxon>
        <taxon>Peribacillus</taxon>
    </lineage>
</organism>
<comment type="caution">
    <text evidence="2">The sequence shown here is derived from an EMBL/GenBank/DDBJ whole genome shotgun (WGS) entry which is preliminary data.</text>
</comment>
<keyword evidence="1" id="KW-0812">Transmembrane</keyword>
<dbReference type="InterPro" id="IPR024529">
    <property type="entry name" value="ECF_trnsprt_substrate-spec"/>
</dbReference>
<dbReference type="RefSeq" id="WP_061141341.1">
    <property type="nucleotide sequence ID" value="NZ_LNNH01000012.1"/>
</dbReference>
<gene>
    <name evidence="2" type="ORF">AS888_15295</name>
</gene>
<feature type="transmembrane region" description="Helical" evidence="1">
    <location>
        <begin position="36"/>
        <end position="60"/>
    </location>
</feature>
<dbReference type="Proteomes" id="UP000064189">
    <property type="component" value="Unassembled WGS sequence"/>
</dbReference>
<keyword evidence="1" id="KW-0472">Membrane</keyword>
<evidence type="ECO:0000313" key="2">
    <source>
        <dbReference type="EMBL" id="KWW20988.1"/>
    </source>
</evidence>
<dbReference type="Pfam" id="PF12822">
    <property type="entry name" value="ECF_trnsprt"/>
    <property type="match status" value="1"/>
</dbReference>